<dbReference type="EMBL" id="JAGMUU010000018">
    <property type="protein sequence ID" value="KAH7133442.1"/>
    <property type="molecule type" value="Genomic_DNA"/>
</dbReference>
<comment type="caution">
    <text evidence="2">The sequence shown here is derived from an EMBL/GenBank/DDBJ whole genome shotgun (WGS) entry which is preliminary data.</text>
</comment>
<evidence type="ECO:0000313" key="3">
    <source>
        <dbReference type="Proteomes" id="UP000717696"/>
    </source>
</evidence>
<sequence length="189" mass="20400">MCSVVWSPCLLRQLAFAMVTTITVCATATCEVTPLLLSLQPHTLSLSHAHTCFLCVPSPPASWQPFTDPGQARVEHQIGMSIHSYAHVHGNIDIADIPSHKASSAMDYQLAGRTPTNRQVHTLTLSTANGGSAFPNCRQFLSAAKQLASTVYSVQLSHLCSSFRTRSIESTHALPPRPSPCCPRIPSNP</sequence>
<name>A0A9P9IU35_9HYPO</name>
<accession>A0A9P9IU35</accession>
<keyword evidence="3" id="KW-1185">Reference proteome</keyword>
<reference evidence="2" key="1">
    <citation type="journal article" date="2021" name="Nat. Commun.">
        <title>Genetic determinants of endophytism in the Arabidopsis root mycobiome.</title>
        <authorList>
            <person name="Mesny F."/>
            <person name="Miyauchi S."/>
            <person name="Thiergart T."/>
            <person name="Pickel B."/>
            <person name="Atanasova L."/>
            <person name="Karlsson M."/>
            <person name="Huettel B."/>
            <person name="Barry K.W."/>
            <person name="Haridas S."/>
            <person name="Chen C."/>
            <person name="Bauer D."/>
            <person name="Andreopoulos W."/>
            <person name="Pangilinan J."/>
            <person name="LaButti K."/>
            <person name="Riley R."/>
            <person name="Lipzen A."/>
            <person name="Clum A."/>
            <person name="Drula E."/>
            <person name="Henrissat B."/>
            <person name="Kohler A."/>
            <person name="Grigoriev I.V."/>
            <person name="Martin F.M."/>
            <person name="Hacquard S."/>
        </authorList>
    </citation>
    <scope>NUCLEOTIDE SEQUENCE</scope>
    <source>
        <strain evidence="2">MPI-CAGE-AT-0021</strain>
    </source>
</reference>
<feature type="chain" id="PRO_5040234597" description="Secreted protein" evidence="1">
    <location>
        <begin position="18"/>
        <end position="189"/>
    </location>
</feature>
<gene>
    <name evidence="2" type="ORF">B0J13DRAFT_102352</name>
</gene>
<protein>
    <recommendedName>
        <fullName evidence="4">Secreted protein</fullName>
    </recommendedName>
</protein>
<evidence type="ECO:0008006" key="4">
    <source>
        <dbReference type="Google" id="ProtNLM"/>
    </source>
</evidence>
<evidence type="ECO:0000313" key="2">
    <source>
        <dbReference type="EMBL" id="KAH7133442.1"/>
    </source>
</evidence>
<proteinExistence type="predicted"/>
<evidence type="ECO:0000256" key="1">
    <source>
        <dbReference type="SAM" id="SignalP"/>
    </source>
</evidence>
<dbReference type="Proteomes" id="UP000717696">
    <property type="component" value="Unassembled WGS sequence"/>
</dbReference>
<organism evidence="2 3">
    <name type="scientific">Dactylonectria estremocensis</name>
    <dbReference type="NCBI Taxonomy" id="1079267"/>
    <lineage>
        <taxon>Eukaryota</taxon>
        <taxon>Fungi</taxon>
        <taxon>Dikarya</taxon>
        <taxon>Ascomycota</taxon>
        <taxon>Pezizomycotina</taxon>
        <taxon>Sordariomycetes</taxon>
        <taxon>Hypocreomycetidae</taxon>
        <taxon>Hypocreales</taxon>
        <taxon>Nectriaceae</taxon>
        <taxon>Dactylonectria</taxon>
    </lineage>
</organism>
<feature type="signal peptide" evidence="1">
    <location>
        <begin position="1"/>
        <end position="17"/>
    </location>
</feature>
<dbReference type="AlphaFoldDB" id="A0A9P9IU35"/>
<keyword evidence="1" id="KW-0732">Signal</keyword>